<dbReference type="EMBL" id="JAAGAA010000013">
    <property type="protein sequence ID" value="NDV13863.1"/>
    <property type="molecule type" value="Genomic_DNA"/>
</dbReference>
<dbReference type="PANTHER" id="PTHR36571:SF1">
    <property type="entry name" value="PROTEIN YGIW"/>
    <property type="match status" value="1"/>
</dbReference>
<evidence type="ECO:0000256" key="2">
    <source>
        <dbReference type="SAM" id="SignalP"/>
    </source>
</evidence>
<keyword evidence="4" id="KW-1185">Reference proteome</keyword>
<evidence type="ECO:0000256" key="1">
    <source>
        <dbReference type="ARBA" id="ARBA00022729"/>
    </source>
</evidence>
<comment type="caution">
    <text evidence="3">The sequence shown here is derived from an EMBL/GenBank/DDBJ whole genome shotgun (WGS) entry which is preliminary data.</text>
</comment>
<organism evidence="3 4">
    <name type="scientific">Crenobacter caeni</name>
    <dbReference type="NCBI Taxonomy" id="2705474"/>
    <lineage>
        <taxon>Bacteria</taxon>
        <taxon>Pseudomonadati</taxon>
        <taxon>Pseudomonadota</taxon>
        <taxon>Betaproteobacteria</taxon>
        <taxon>Neisseriales</taxon>
        <taxon>Neisseriaceae</taxon>
        <taxon>Crenobacter</taxon>
    </lineage>
</organism>
<dbReference type="Proteomes" id="UP000482578">
    <property type="component" value="Unassembled WGS sequence"/>
</dbReference>
<dbReference type="AlphaFoldDB" id="A0A6B2KV32"/>
<proteinExistence type="predicted"/>
<reference evidence="3 4" key="1">
    <citation type="submission" date="2020-02" db="EMBL/GenBank/DDBJ databases">
        <authorList>
            <person name="Yang Z."/>
        </authorList>
    </citation>
    <scope>NUCLEOTIDE SEQUENCE [LARGE SCALE GENOMIC DNA]</scope>
    <source>
        <strain evidence="3 4">HX-7-9</strain>
    </source>
</reference>
<feature type="chain" id="PRO_5025476538" evidence="2">
    <location>
        <begin position="21"/>
        <end position="115"/>
    </location>
</feature>
<dbReference type="Gene3D" id="2.40.50.200">
    <property type="entry name" value="Bacterial OB-fold"/>
    <property type="match status" value="1"/>
</dbReference>
<name>A0A6B2KV32_9NEIS</name>
<accession>A0A6B2KV32</accession>
<keyword evidence="1 2" id="KW-0732">Signal</keyword>
<evidence type="ECO:0000313" key="4">
    <source>
        <dbReference type="Proteomes" id="UP000482578"/>
    </source>
</evidence>
<dbReference type="InterPro" id="IPR005220">
    <property type="entry name" value="CarO-like"/>
</dbReference>
<dbReference type="InterPro" id="IPR036700">
    <property type="entry name" value="BOBF_sf"/>
</dbReference>
<gene>
    <name evidence="3" type="ORF">GZH52_13895</name>
</gene>
<sequence length="115" mass="12337">MKKTVIAALFAALAPLAAHAAYQGPGSAPAVRTITQAQAAADDAAFVLEGRLVKKLGHERYLFADASGEGEVEIDDKRLPGVTFDDKALVRLSGKVDKAWYGTREVEVKRVELLD</sequence>
<dbReference type="Pfam" id="PF04076">
    <property type="entry name" value="BOF"/>
    <property type="match status" value="1"/>
</dbReference>
<dbReference type="NCBIfam" id="NF033674">
    <property type="entry name" value="stress_OB_fold"/>
    <property type="match status" value="1"/>
</dbReference>
<feature type="signal peptide" evidence="2">
    <location>
        <begin position="1"/>
        <end position="20"/>
    </location>
</feature>
<dbReference type="SUPFAM" id="SSF101756">
    <property type="entry name" value="Hypothetical protein YgiW"/>
    <property type="match status" value="1"/>
</dbReference>
<protein>
    <submittedName>
        <fullName evidence="3">NirD/YgiW/YdeI family stress tolerance protein</fullName>
    </submittedName>
</protein>
<evidence type="ECO:0000313" key="3">
    <source>
        <dbReference type="EMBL" id="NDV13863.1"/>
    </source>
</evidence>
<dbReference type="PANTHER" id="PTHR36571">
    <property type="entry name" value="PROTEIN YGIW"/>
    <property type="match status" value="1"/>
</dbReference>
<dbReference type="RefSeq" id="WP_163317208.1">
    <property type="nucleotide sequence ID" value="NZ_JAAGAA010000013.1"/>
</dbReference>